<accession>A1WWK6</accession>
<dbReference type="InterPro" id="IPR018647">
    <property type="entry name" value="SLFN_3-like_DNA/RNA_helicase"/>
</dbReference>
<organism evidence="2 3">
    <name type="scientific">Halorhodospira halophila (strain DSM 244 / SL1)</name>
    <name type="common">Ectothiorhodospira halophila (strain DSM 244 / SL1)</name>
    <dbReference type="NCBI Taxonomy" id="349124"/>
    <lineage>
        <taxon>Bacteria</taxon>
        <taxon>Pseudomonadati</taxon>
        <taxon>Pseudomonadota</taxon>
        <taxon>Gammaproteobacteria</taxon>
        <taxon>Chromatiales</taxon>
        <taxon>Ectothiorhodospiraceae</taxon>
        <taxon>Halorhodospira</taxon>
    </lineage>
</organism>
<dbReference type="InterPro" id="IPR015927">
    <property type="entry name" value="Peptidase_S24_S26A/B/C"/>
</dbReference>
<dbReference type="SUPFAM" id="SSF51306">
    <property type="entry name" value="LexA/Signal peptidase"/>
    <property type="match status" value="1"/>
</dbReference>
<dbReference type="RefSeq" id="WP_011814090.1">
    <property type="nucleotide sequence ID" value="NC_008789.1"/>
</dbReference>
<reference evidence="2 3" key="2">
    <citation type="journal article" date="2013" name="Stand. Genomic Sci.">
        <title>Complete genome sequence of Halorhodospira halophila SL1.</title>
        <authorList>
            <person name="Challacombe J.F."/>
            <person name="Majid S."/>
            <person name="Deole R."/>
            <person name="Brettin T.S."/>
            <person name="Bruce D."/>
            <person name="Delano S.F."/>
            <person name="Detter J.C."/>
            <person name="Gleasner C.D."/>
            <person name="Han C.S."/>
            <person name="Misra M."/>
            <person name="Reitenga K.G."/>
            <person name="Mikhailova N."/>
            <person name="Woyke T."/>
            <person name="Pitluck S."/>
            <person name="Nolan M."/>
            <person name="Land M.L."/>
            <person name="Saunders E."/>
            <person name="Tapia R."/>
            <person name="Lapidus A."/>
            <person name="Ivanova N."/>
            <person name="Hoff W.D."/>
        </authorList>
    </citation>
    <scope>NUCLEOTIDE SEQUENCE [LARGE SCALE GENOMIC DNA]</scope>
    <source>
        <strain evidence="3">DSM 244 / SL1</strain>
    </source>
</reference>
<feature type="domain" description="AAA+ ATPase" evidence="1">
    <location>
        <begin position="260"/>
        <end position="408"/>
    </location>
</feature>
<gene>
    <name evidence="2" type="ordered locus">Hhal_1299</name>
</gene>
<dbReference type="eggNOG" id="COG1974">
    <property type="taxonomic scope" value="Bacteria"/>
</dbReference>
<proteinExistence type="predicted"/>
<name>A1WWK6_HALHL</name>
<evidence type="ECO:0000313" key="3">
    <source>
        <dbReference type="Proteomes" id="UP000000647"/>
    </source>
</evidence>
<evidence type="ECO:0000313" key="2">
    <source>
        <dbReference type="EMBL" id="ABM62068.1"/>
    </source>
</evidence>
<dbReference type="Pfam" id="PF00717">
    <property type="entry name" value="Peptidase_S24"/>
    <property type="match status" value="1"/>
</dbReference>
<dbReference type="SUPFAM" id="SSF52540">
    <property type="entry name" value="P-loop containing nucleoside triphosphate hydrolases"/>
    <property type="match status" value="1"/>
</dbReference>
<dbReference type="STRING" id="349124.Hhal_1299"/>
<keyword evidence="3" id="KW-1185">Reference proteome</keyword>
<dbReference type="InterPro" id="IPR036286">
    <property type="entry name" value="LexA/Signal_pep-like_sf"/>
</dbReference>
<dbReference type="OrthoDB" id="3193269at2"/>
<dbReference type="KEGG" id="hha:Hhal_1299"/>
<dbReference type="InterPro" id="IPR003593">
    <property type="entry name" value="AAA+_ATPase"/>
</dbReference>
<dbReference type="InterPro" id="IPR039418">
    <property type="entry name" value="LexA-like"/>
</dbReference>
<protein>
    <submittedName>
        <fullName evidence="2">AAA ATPase</fullName>
    </submittedName>
</protein>
<dbReference type="eggNOG" id="COG3410">
    <property type="taxonomic scope" value="Bacteria"/>
</dbReference>
<sequence length="816" mass="92283">MLVYSGDKSTFLTDVADNRISDRILAAMTRRSMGGVSESERRSWEQSLLYMKNVVEDPNIPDDAGIAVEYRIPQTSKRVDVIISGLDDEQRESCVIIELKQWQHAEATGKDAIVRTLLGGGIRETTHPSYQAWSYSTLLEDFNEAVQNGGIRLTPCAYLHNCTDGSGLQEPLYDRYLQCAPLFLRHDTQKLRAFIRRYVRYGDHRRVLYRIDQGRIRPSKDLASSLARLIRGNRDFLMIDDQKVAYEAALEVGTIAQEFGKQVLIVEGGPGTGKSVVAINLLVELTKRHQTVHYVTPNRAPRQVYEGRLTGTLTKTRFSNLFKGSAAYDNAERDEMDGLLVDEAHRLQERSRWQRAGTNQIRDIIRAARTSVFFVDEAQQVTWNDTGSIQEIERWARAEGATIHRAALQSQFRCSGSDGYLAWLDQALQIRDTAQKDLHGIRYHLEAVDSPRTLYQRIVELDGNGSRARLVAGYCWDWISKKDPCAWDITFPEENLFMRWNLYEDEGRYLEKTHSIDQVGCIHTVQGLEMDYVGVIIGPDLIVRNGHVVTQPSKRARTDRSLHGYKTARKEAPEECDARADAIIKNTYRTLMSRGLKGCLIHCTDPETQAYFRQEIEAAFSQPSDNTEASTLQPAPVIPLDEQSSTEAEDEPRTIPAEAVTPADNAVPFIELEAAAGEFQAGFAEAERLEETETWIALPELYRARRGLFVARVKGESMNRRIPNGAWCLFEANPGGSRHGRVVLAYHRDIQDPDNNSALTVKRYYSEKITSADGQWQHSRITLACDTLTPGYEDIVLEEEQARDLRILGEFKGTVA</sequence>
<dbReference type="SMART" id="SM00382">
    <property type="entry name" value="AAA"/>
    <property type="match status" value="1"/>
</dbReference>
<reference evidence="3" key="1">
    <citation type="submission" date="2006-12" db="EMBL/GenBank/DDBJ databases">
        <title>Complete sequence of Halorhodospira halophila SL1.</title>
        <authorList>
            <consortium name="US DOE Joint Genome Institute"/>
            <person name="Copeland A."/>
            <person name="Lucas S."/>
            <person name="Lapidus A."/>
            <person name="Barry K."/>
            <person name="Detter J.C."/>
            <person name="Glavina del Rio T."/>
            <person name="Hammon N."/>
            <person name="Israni S."/>
            <person name="Dalin E."/>
            <person name="Tice H."/>
            <person name="Pitluck S."/>
            <person name="Saunders E."/>
            <person name="Brettin T."/>
            <person name="Bruce D."/>
            <person name="Han C."/>
            <person name="Tapia R."/>
            <person name="Schmutz J."/>
            <person name="Larimer F."/>
            <person name="Land M."/>
            <person name="Hauser L."/>
            <person name="Kyrpides N."/>
            <person name="Mikhailova N."/>
            <person name="Hoff W."/>
            <person name="Richardson P."/>
        </authorList>
    </citation>
    <scope>NUCLEOTIDE SEQUENCE [LARGE SCALE GENOMIC DNA]</scope>
    <source>
        <strain evidence="3">DSM 244 / SL1</strain>
    </source>
</reference>
<dbReference type="Gene3D" id="3.40.50.300">
    <property type="entry name" value="P-loop containing nucleotide triphosphate hydrolases"/>
    <property type="match status" value="1"/>
</dbReference>
<dbReference type="eggNOG" id="COG0507">
    <property type="taxonomic scope" value="Bacteria"/>
</dbReference>
<evidence type="ECO:0000259" key="1">
    <source>
        <dbReference type="SMART" id="SM00382"/>
    </source>
</evidence>
<dbReference type="Proteomes" id="UP000000647">
    <property type="component" value="Chromosome"/>
</dbReference>
<dbReference type="Gene3D" id="2.10.109.10">
    <property type="entry name" value="Umud Fragment, subunit A"/>
    <property type="match status" value="1"/>
</dbReference>
<dbReference type="InterPro" id="IPR027417">
    <property type="entry name" value="P-loop_NTPase"/>
</dbReference>
<dbReference type="HOGENOM" id="CLU_019642_0_0_6"/>
<dbReference type="EMBL" id="CP000544">
    <property type="protein sequence ID" value="ABM62068.1"/>
    <property type="molecule type" value="Genomic_DNA"/>
</dbReference>
<dbReference type="AlphaFoldDB" id="A1WWK6"/>
<dbReference type="Pfam" id="PF09848">
    <property type="entry name" value="SLFN-g3_helicase"/>
    <property type="match status" value="1"/>
</dbReference>
<dbReference type="CDD" id="cd06529">
    <property type="entry name" value="S24_LexA-like"/>
    <property type="match status" value="1"/>
</dbReference>